<evidence type="ECO:0000256" key="1">
    <source>
        <dbReference type="ARBA" id="ARBA00001974"/>
    </source>
</evidence>
<comment type="cofactor">
    <cofactor evidence="1">
        <name>FAD</name>
        <dbReference type="ChEBI" id="CHEBI:57692"/>
    </cofactor>
</comment>
<keyword evidence="3" id="KW-0274">FAD</keyword>
<dbReference type="SUPFAM" id="SSF51905">
    <property type="entry name" value="FAD/NAD(P)-binding domain"/>
    <property type="match status" value="1"/>
</dbReference>
<evidence type="ECO:0000259" key="5">
    <source>
        <dbReference type="Pfam" id="PF18267"/>
    </source>
</evidence>
<gene>
    <name evidence="6" type="ORF">S12H4_56587</name>
</gene>
<dbReference type="PANTHER" id="PTHR43429">
    <property type="entry name" value="PYRIDINE NUCLEOTIDE-DISULFIDE OXIDOREDUCTASE DOMAIN-CONTAINING"/>
    <property type="match status" value="1"/>
</dbReference>
<dbReference type="Pfam" id="PF07992">
    <property type="entry name" value="Pyr_redox_2"/>
    <property type="match status" value="1"/>
</dbReference>
<evidence type="ECO:0000256" key="2">
    <source>
        <dbReference type="ARBA" id="ARBA00022630"/>
    </source>
</evidence>
<reference evidence="6" key="1">
    <citation type="journal article" date="2014" name="Front. Microbiol.">
        <title>High frequency of phylogenetically diverse reductive dehalogenase-homologous genes in deep subseafloor sedimentary metagenomes.</title>
        <authorList>
            <person name="Kawai M."/>
            <person name="Futagami T."/>
            <person name="Toyoda A."/>
            <person name="Takaki Y."/>
            <person name="Nishi S."/>
            <person name="Hori S."/>
            <person name="Arai W."/>
            <person name="Tsubouchi T."/>
            <person name="Morono Y."/>
            <person name="Uchiyama I."/>
            <person name="Ito T."/>
            <person name="Fujiyama A."/>
            <person name="Inagaki F."/>
            <person name="Takami H."/>
        </authorList>
    </citation>
    <scope>NUCLEOTIDE SEQUENCE</scope>
    <source>
        <strain evidence="6">Expedition CK06-06</strain>
    </source>
</reference>
<dbReference type="Pfam" id="PF18267">
    <property type="entry name" value="Rubredoxin_C"/>
    <property type="match status" value="1"/>
</dbReference>
<accession>X1VHT5</accession>
<dbReference type="PANTHER" id="PTHR43429:SF3">
    <property type="entry name" value="NITRITE REDUCTASE [NAD(P)H]"/>
    <property type="match status" value="1"/>
</dbReference>
<evidence type="ECO:0008006" key="7">
    <source>
        <dbReference type="Google" id="ProtNLM"/>
    </source>
</evidence>
<dbReference type="Gene3D" id="3.30.390.30">
    <property type="match status" value="1"/>
</dbReference>
<feature type="non-terminal residue" evidence="6">
    <location>
        <position position="1"/>
    </location>
</feature>
<feature type="domain" description="NADH-rubredoxin oxidoreductase C-terminal" evidence="5">
    <location>
        <begin position="87"/>
        <end position="155"/>
    </location>
</feature>
<dbReference type="InterPro" id="IPR041575">
    <property type="entry name" value="Rubredoxin_C"/>
</dbReference>
<evidence type="ECO:0000313" key="6">
    <source>
        <dbReference type="EMBL" id="GAJ18077.1"/>
    </source>
</evidence>
<keyword evidence="2" id="KW-0285">Flavoprotein</keyword>
<dbReference type="InterPro" id="IPR050260">
    <property type="entry name" value="FAD-bd_OxRdtase"/>
</dbReference>
<organism evidence="6">
    <name type="scientific">marine sediment metagenome</name>
    <dbReference type="NCBI Taxonomy" id="412755"/>
    <lineage>
        <taxon>unclassified sequences</taxon>
        <taxon>metagenomes</taxon>
        <taxon>ecological metagenomes</taxon>
    </lineage>
</organism>
<feature type="domain" description="FAD/NAD(P)-binding" evidence="4">
    <location>
        <begin position="1"/>
        <end position="52"/>
    </location>
</feature>
<evidence type="ECO:0000259" key="4">
    <source>
        <dbReference type="Pfam" id="PF07992"/>
    </source>
</evidence>
<dbReference type="Gene3D" id="3.50.50.60">
    <property type="entry name" value="FAD/NAD(P)-binding domain"/>
    <property type="match status" value="1"/>
</dbReference>
<dbReference type="AlphaFoldDB" id="X1VHT5"/>
<dbReference type="GO" id="GO:0016491">
    <property type="term" value="F:oxidoreductase activity"/>
    <property type="evidence" value="ECO:0007669"/>
    <property type="project" value="InterPro"/>
</dbReference>
<dbReference type="InterPro" id="IPR016156">
    <property type="entry name" value="FAD/NAD-linked_Rdtase_dimer_sf"/>
</dbReference>
<comment type="caution">
    <text evidence="6">The sequence shown here is derived from an EMBL/GenBank/DDBJ whole genome shotgun (WGS) entry which is preliminary data.</text>
</comment>
<proteinExistence type="predicted"/>
<name>X1VHT5_9ZZZZ</name>
<sequence>IETDIALVAAGIRTNVQIAKEAGLETDRGLVVNDLLQSSDPKIFAAGDVLQHRGIVYGIIPASFNQARIAAYNILGQKKAYEGTIFSNTLKVVGIDVASIGLVHPEEDGFEEIRKEKKKEGVYKKLVIQNGIIVGAIWMGTKEGFNEVNRLISYKINVERGKDSLLEDDFDFSII</sequence>
<evidence type="ECO:0000256" key="3">
    <source>
        <dbReference type="ARBA" id="ARBA00022827"/>
    </source>
</evidence>
<dbReference type="EMBL" id="BARW01036462">
    <property type="protein sequence ID" value="GAJ18077.1"/>
    <property type="molecule type" value="Genomic_DNA"/>
</dbReference>
<protein>
    <recommendedName>
        <fullName evidence="7">FAD/NAD(P)-binding domain-containing protein</fullName>
    </recommendedName>
</protein>
<dbReference type="InterPro" id="IPR036188">
    <property type="entry name" value="FAD/NAD-bd_sf"/>
</dbReference>
<dbReference type="InterPro" id="IPR023753">
    <property type="entry name" value="FAD/NAD-binding_dom"/>
</dbReference>